<dbReference type="Proteomes" id="UP000019373">
    <property type="component" value="Unassembled WGS sequence"/>
</dbReference>
<proteinExistence type="predicted"/>
<sequence>MKMTLDNRLLLRSIGDHPPRQTKVKDFYGDRAWVDDLDIINELGGHTGCVNALSWSRSGQLLASGSDDTYLNIWSYNPDSLAKPFSLSTSVSTGHQANIFGVKFAPHSNDRTVITCAGDAQVRVFDIEYGGRYDNSSRDAGLDSTRSRRFQNFFSNARFLNDGNTNARVFRSHADRVKRIQTESSPYTFLTCSEDGEVRQWDLRQPSSTYPPPRGGQGFRSLRQGRVHDAGNVPPPLISYKMWSLDLNSISVAASQPYYIALGGTHAHCFLHDRRMLGRDLAAERGRNTSSSLEIGSQDDDLMDQATRCVRRFAPNDKIAMGTHDNGHITACKISDANPNELIASWSGDHIYSFDIVQSPDVRDAAVKKERTLRANYAAARQQKDRKRKRTKVASSSNPGEPAKARMRSGTDAQNGEGDVTLRVRYGNGQTESVPVDTNGEDVTILGSAPDALLSEAQKLSQRIARSLVQLRKSIFHFEASIEDAAAVEGSAELTPYTAAFTTVLGQAAALLPQIDEVIRGWSYPINPSPEDVMLQDTLRRNRQATRRFVQASGCLAAAMGGRLQTLSPTPDPRMNLFASIEPAQREGIGIDDNQRFCYDFLKAILLWLTAGQDAVLEAFRKQPDQFRDSQRFPLAPNDGPEAIESKLIPYLLSLAQDEKPILNVDANRFETEESRTIFGSQVAAVTAFPRAFKDFTLSSRSTEANPQPSEPASSRQILDLGAAYRFWGVKVGRSLLMEAGERVTYDFVKRAFGGLRVSVSEDVPADRREHIEAEDESVEAINAVEGSDTTMDTIFMEALQSSGNTLSASESPESTVHTSAESTHHDMMESSDAAGGAREEDETSNEEDEDDLGDSSSSEREDSDGEDEGPTHPLYRRAIGFGGSKERAKVECNKPYSSHTRVYKGHCNVKTVKDVNFYGLNDEYVVSGSDSGHIFIWDRKSTQLVNILEGDGEVVNVVTGHPYEPMIAASGIDSTIKLFSPDVRLQEDARNGIDIANPPGAVPMHSSLRDGWPRRRRSPLADVPRDASPSGLTSKKAMHKSNEIMSQNDILRRDGLGDAFITRGMLARLAAHLHAQGGDGQGAIMVDDQCSVM</sequence>
<dbReference type="HOGENOM" id="CLU_001866_0_0_1"/>
<dbReference type="EMBL" id="KE721111">
    <property type="protein sequence ID" value="ERF72266.1"/>
    <property type="molecule type" value="Genomic_DNA"/>
</dbReference>
<dbReference type="GO" id="GO:0080008">
    <property type="term" value="C:Cul4-RING E3 ubiquitin ligase complex"/>
    <property type="evidence" value="ECO:0007669"/>
    <property type="project" value="TreeGrafter"/>
</dbReference>
<dbReference type="OrthoDB" id="4869960at2759"/>
<name>U1GK82_ENDPU</name>
<evidence type="ECO:0000256" key="2">
    <source>
        <dbReference type="ARBA" id="ARBA00022737"/>
    </source>
</evidence>
<feature type="compositionally biased region" description="Acidic residues" evidence="4">
    <location>
        <begin position="840"/>
        <end position="854"/>
    </location>
</feature>
<dbReference type="SMART" id="SM00320">
    <property type="entry name" value="WD40"/>
    <property type="match status" value="6"/>
</dbReference>
<keyword evidence="6" id="KW-1185">Reference proteome</keyword>
<feature type="repeat" description="WD" evidence="3">
    <location>
        <begin position="43"/>
        <end position="84"/>
    </location>
</feature>
<evidence type="ECO:0008006" key="7">
    <source>
        <dbReference type="Google" id="ProtNLM"/>
    </source>
</evidence>
<dbReference type="RefSeq" id="XP_007802111.1">
    <property type="nucleotide sequence ID" value="XM_007803920.1"/>
</dbReference>
<dbReference type="InterPro" id="IPR001680">
    <property type="entry name" value="WD40_rpt"/>
</dbReference>
<dbReference type="InterPro" id="IPR045151">
    <property type="entry name" value="DCAF8"/>
</dbReference>
<dbReference type="GO" id="GO:0045717">
    <property type="term" value="P:negative regulation of fatty acid biosynthetic process"/>
    <property type="evidence" value="ECO:0007669"/>
    <property type="project" value="TreeGrafter"/>
</dbReference>
<dbReference type="PANTHER" id="PTHR15574">
    <property type="entry name" value="WD REPEAT DOMAIN-CONTAINING FAMILY"/>
    <property type="match status" value="1"/>
</dbReference>
<feature type="region of interest" description="Disordered" evidence="4">
    <location>
        <begin position="1006"/>
        <end position="1039"/>
    </location>
</feature>
<dbReference type="Pfam" id="PF00400">
    <property type="entry name" value="WD40"/>
    <property type="match status" value="4"/>
</dbReference>
<evidence type="ECO:0000256" key="3">
    <source>
        <dbReference type="PROSITE-ProRule" id="PRU00221"/>
    </source>
</evidence>
<organism evidence="5 6">
    <name type="scientific">Endocarpon pusillum (strain Z07020 / HMAS-L-300199)</name>
    <name type="common">Lichen-forming fungus</name>
    <dbReference type="NCBI Taxonomy" id="1263415"/>
    <lineage>
        <taxon>Eukaryota</taxon>
        <taxon>Fungi</taxon>
        <taxon>Dikarya</taxon>
        <taxon>Ascomycota</taxon>
        <taxon>Pezizomycotina</taxon>
        <taxon>Eurotiomycetes</taxon>
        <taxon>Chaetothyriomycetidae</taxon>
        <taxon>Verrucariales</taxon>
        <taxon>Verrucariaceae</taxon>
        <taxon>Endocarpon</taxon>
    </lineage>
</organism>
<dbReference type="PROSITE" id="PS50294">
    <property type="entry name" value="WD_REPEATS_REGION"/>
    <property type="match status" value="2"/>
</dbReference>
<evidence type="ECO:0000313" key="6">
    <source>
        <dbReference type="Proteomes" id="UP000019373"/>
    </source>
</evidence>
<keyword evidence="2" id="KW-0677">Repeat</keyword>
<dbReference type="InterPro" id="IPR015943">
    <property type="entry name" value="WD40/YVTN_repeat-like_dom_sf"/>
</dbReference>
<gene>
    <name evidence="5" type="ORF">EPUS_02153</name>
</gene>
<dbReference type="Gene3D" id="2.130.10.10">
    <property type="entry name" value="YVTN repeat-like/Quinoprotein amine dehydrogenase"/>
    <property type="match status" value="3"/>
</dbReference>
<dbReference type="GO" id="GO:0005737">
    <property type="term" value="C:cytoplasm"/>
    <property type="evidence" value="ECO:0007669"/>
    <property type="project" value="TreeGrafter"/>
</dbReference>
<feature type="repeat" description="WD" evidence="3">
    <location>
        <begin position="170"/>
        <end position="211"/>
    </location>
</feature>
<dbReference type="PROSITE" id="PS50082">
    <property type="entry name" value="WD_REPEATS_2"/>
    <property type="match status" value="3"/>
</dbReference>
<dbReference type="AlphaFoldDB" id="U1GK82"/>
<feature type="compositionally biased region" description="Polar residues" evidence="4">
    <location>
        <begin position="804"/>
        <end position="822"/>
    </location>
</feature>
<dbReference type="PANTHER" id="PTHR15574:SF40">
    <property type="entry name" value="WD AND TETRATRICOPEPTIDE REPEATS PROTEIN 1"/>
    <property type="match status" value="1"/>
</dbReference>
<dbReference type="eggNOG" id="KOG1310">
    <property type="taxonomic scope" value="Eukaryota"/>
</dbReference>
<dbReference type="SUPFAM" id="SSF50978">
    <property type="entry name" value="WD40 repeat-like"/>
    <property type="match status" value="1"/>
</dbReference>
<evidence type="ECO:0000313" key="5">
    <source>
        <dbReference type="EMBL" id="ERF72266.1"/>
    </source>
</evidence>
<accession>U1GK82</accession>
<protein>
    <recommendedName>
        <fullName evidence="7">Anaphase-promoting complex subunit 4 WD40 domain-containing protein</fullName>
    </recommendedName>
</protein>
<reference evidence="6" key="1">
    <citation type="journal article" date="2014" name="BMC Genomics">
        <title>Genome characteristics reveal the impact of lichenization on lichen-forming fungus Endocarpon pusillum Hedwig (Verrucariales, Ascomycota).</title>
        <authorList>
            <person name="Wang Y.-Y."/>
            <person name="Liu B."/>
            <person name="Zhang X.-Y."/>
            <person name="Zhou Q.-M."/>
            <person name="Zhang T."/>
            <person name="Li H."/>
            <person name="Yu Y.-F."/>
            <person name="Zhang X.-L."/>
            <person name="Hao X.-Y."/>
            <person name="Wang M."/>
            <person name="Wang L."/>
            <person name="Wei J.-C."/>
        </authorList>
    </citation>
    <scope>NUCLEOTIDE SEQUENCE [LARGE SCALE GENOMIC DNA]</scope>
    <source>
        <strain evidence="6">Z07020 / HMAS-L-300199</strain>
    </source>
</reference>
<dbReference type="InterPro" id="IPR036322">
    <property type="entry name" value="WD40_repeat_dom_sf"/>
</dbReference>
<keyword evidence="1 3" id="KW-0853">WD repeat</keyword>
<feature type="repeat" description="WD" evidence="3">
    <location>
        <begin position="92"/>
        <end position="128"/>
    </location>
</feature>
<dbReference type="OMA" id="FRVRYGN"/>
<dbReference type="GeneID" id="19237207"/>
<feature type="region of interest" description="Disordered" evidence="4">
    <location>
        <begin position="804"/>
        <end position="878"/>
    </location>
</feature>
<feature type="region of interest" description="Disordered" evidence="4">
    <location>
        <begin position="377"/>
        <end position="419"/>
    </location>
</feature>
<evidence type="ECO:0000256" key="1">
    <source>
        <dbReference type="ARBA" id="ARBA00022574"/>
    </source>
</evidence>
<evidence type="ECO:0000256" key="4">
    <source>
        <dbReference type="SAM" id="MobiDB-lite"/>
    </source>
</evidence>